<accession>A0A151J9C4</accession>
<protein>
    <submittedName>
        <fullName evidence="1">Uncharacterized protein</fullName>
    </submittedName>
</protein>
<keyword evidence="2" id="KW-1185">Reference proteome</keyword>
<organism evidence="1 2">
    <name type="scientific">Trachymyrmex cornetzi</name>
    <dbReference type="NCBI Taxonomy" id="471704"/>
    <lineage>
        <taxon>Eukaryota</taxon>
        <taxon>Metazoa</taxon>
        <taxon>Ecdysozoa</taxon>
        <taxon>Arthropoda</taxon>
        <taxon>Hexapoda</taxon>
        <taxon>Insecta</taxon>
        <taxon>Pterygota</taxon>
        <taxon>Neoptera</taxon>
        <taxon>Endopterygota</taxon>
        <taxon>Hymenoptera</taxon>
        <taxon>Apocrita</taxon>
        <taxon>Aculeata</taxon>
        <taxon>Formicoidea</taxon>
        <taxon>Formicidae</taxon>
        <taxon>Myrmicinae</taxon>
        <taxon>Trachymyrmex</taxon>
    </lineage>
</organism>
<proteinExistence type="predicted"/>
<evidence type="ECO:0000313" key="2">
    <source>
        <dbReference type="Proteomes" id="UP000078492"/>
    </source>
</evidence>
<dbReference type="Proteomes" id="UP000078492">
    <property type="component" value="Unassembled WGS sequence"/>
</dbReference>
<name>A0A151J9C4_9HYME</name>
<dbReference type="AlphaFoldDB" id="A0A151J9C4"/>
<dbReference type="EMBL" id="KQ979404">
    <property type="protein sequence ID" value="KYN21668.1"/>
    <property type="molecule type" value="Genomic_DNA"/>
</dbReference>
<feature type="non-terminal residue" evidence="1">
    <location>
        <position position="1"/>
    </location>
</feature>
<gene>
    <name evidence="1" type="ORF">ALC57_05933</name>
</gene>
<sequence length="101" mass="10678">GSRAYQLGHREGTRAHSEAHAFRPKVPVVATAAVDVPVRTIVQVRRIQGTVTLTAAEAPLVPYAVLRDHLLGSVHRVTAARATVPVVSLLADLGLSVDATK</sequence>
<reference evidence="1 2" key="1">
    <citation type="submission" date="2015-09" db="EMBL/GenBank/DDBJ databases">
        <title>Trachymyrmex cornetzi WGS genome.</title>
        <authorList>
            <person name="Nygaard S."/>
            <person name="Hu H."/>
            <person name="Boomsma J."/>
            <person name="Zhang G."/>
        </authorList>
    </citation>
    <scope>NUCLEOTIDE SEQUENCE [LARGE SCALE GENOMIC DNA]</scope>
    <source>
        <strain evidence="1">Tcor2-1</strain>
        <tissue evidence="1">Whole body</tissue>
    </source>
</reference>
<evidence type="ECO:0000313" key="1">
    <source>
        <dbReference type="EMBL" id="KYN21668.1"/>
    </source>
</evidence>